<dbReference type="STRING" id="71784.A0A1Y2AZQ5"/>
<dbReference type="AlphaFoldDB" id="A0A1Y2AZQ5"/>
<sequence length="416" mass="47522">MFSNKGVDELIPPPRFDYRTYKLESEEVIKVIDNVTEALVNIKDETGRWRYQLPDGRIIDSITWNFWEWPQAIGLNGLLDYYMLTSTVDPKSPRAAHTLKVMKDWYEARHKEGTTTKNINTTSVLYSVASLVELDEQRGGTILSQEERTRFEGWMEDWAEWVMNDLPRTEQGGFQHLTFRLQNKNQLWDDTLMMTVMPLAKIGIMRKRPHYVEEAKYQFLIHTQYLMDTTSGLWFHGWEFDGQGSGHNYGRALWGRGNCWITLAIPMFLDLVQLPKTDSVYRSLVSTFRRQVDGLLPLQDQETGLWRTLLNDPTSYVETSASAGFVGGILMGIRYGFLEPQQYLPAALAGLKASIAQVQPNGQVANVSKGTPVSKDPNFYKTIARVPVPYGQSLLIVALVQWLRLDQAGLKTNGRA</sequence>
<keyword evidence="3" id="KW-1185">Reference proteome</keyword>
<dbReference type="OrthoDB" id="2305845at2759"/>
<dbReference type="GO" id="GO:0016787">
    <property type="term" value="F:hydrolase activity"/>
    <property type="evidence" value="ECO:0007669"/>
    <property type="project" value="UniProtKB-KW"/>
</dbReference>
<accession>A0A1Y2AZQ5</accession>
<organism evidence="2 3">
    <name type="scientific">Naematelia encephala</name>
    <dbReference type="NCBI Taxonomy" id="71784"/>
    <lineage>
        <taxon>Eukaryota</taxon>
        <taxon>Fungi</taxon>
        <taxon>Dikarya</taxon>
        <taxon>Basidiomycota</taxon>
        <taxon>Agaricomycotina</taxon>
        <taxon>Tremellomycetes</taxon>
        <taxon>Tremellales</taxon>
        <taxon>Naemateliaceae</taxon>
        <taxon>Naematelia</taxon>
    </lineage>
</organism>
<dbReference type="SUPFAM" id="SSF48208">
    <property type="entry name" value="Six-hairpin glycosidases"/>
    <property type="match status" value="1"/>
</dbReference>
<evidence type="ECO:0000256" key="1">
    <source>
        <dbReference type="ARBA" id="ARBA00022801"/>
    </source>
</evidence>
<dbReference type="InterPro" id="IPR052043">
    <property type="entry name" value="PolySaccharide_Degr_Enz"/>
</dbReference>
<evidence type="ECO:0000313" key="3">
    <source>
        <dbReference type="Proteomes" id="UP000193986"/>
    </source>
</evidence>
<protein>
    <submittedName>
        <fullName evidence="2">Putative unsaturated glucuronyl hydrolase</fullName>
    </submittedName>
</protein>
<dbReference type="InParanoid" id="A0A1Y2AZQ5"/>
<dbReference type="GO" id="GO:0005975">
    <property type="term" value="P:carbohydrate metabolic process"/>
    <property type="evidence" value="ECO:0007669"/>
    <property type="project" value="InterPro"/>
</dbReference>
<dbReference type="EMBL" id="MCFC01000034">
    <property type="protein sequence ID" value="ORY28042.1"/>
    <property type="molecule type" value="Genomic_DNA"/>
</dbReference>
<keyword evidence="1 2" id="KW-0378">Hydrolase</keyword>
<dbReference type="Proteomes" id="UP000193986">
    <property type="component" value="Unassembled WGS sequence"/>
</dbReference>
<gene>
    <name evidence="2" type="ORF">BCR39DRAFT_468709</name>
</gene>
<comment type="caution">
    <text evidence="2">The sequence shown here is derived from an EMBL/GenBank/DDBJ whole genome shotgun (WGS) entry which is preliminary data.</text>
</comment>
<dbReference type="Gene3D" id="1.50.10.10">
    <property type="match status" value="1"/>
</dbReference>
<dbReference type="InterPro" id="IPR012341">
    <property type="entry name" value="6hp_glycosidase-like_sf"/>
</dbReference>
<reference evidence="2 3" key="1">
    <citation type="submission" date="2016-07" db="EMBL/GenBank/DDBJ databases">
        <title>Pervasive Adenine N6-methylation of Active Genes in Fungi.</title>
        <authorList>
            <consortium name="DOE Joint Genome Institute"/>
            <person name="Mondo S.J."/>
            <person name="Dannebaum R.O."/>
            <person name="Kuo R.C."/>
            <person name="Labutti K."/>
            <person name="Haridas S."/>
            <person name="Kuo A."/>
            <person name="Salamov A."/>
            <person name="Ahrendt S.R."/>
            <person name="Lipzen A."/>
            <person name="Sullivan W."/>
            <person name="Andreopoulos W.B."/>
            <person name="Clum A."/>
            <person name="Lindquist E."/>
            <person name="Daum C."/>
            <person name="Ramamoorthy G.K."/>
            <person name="Gryganskyi A."/>
            <person name="Culley D."/>
            <person name="Magnuson J.K."/>
            <person name="James T.Y."/>
            <person name="O'Malley M.A."/>
            <person name="Stajich J.E."/>
            <person name="Spatafora J.W."/>
            <person name="Visel A."/>
            <person name="Grigoriev I.V."/>
        </authorList>
    </citation>
    <scope>NUCLEOTIDE SEQUENCE [LARGE SCALE GENOMIC DNA]</scope>
    <source>
        <strain evidence="2 3">68-887.2</strain>
    </source>
</reference>
<dbReference type="InterPro" id="IPR010905">
    <property type="entry name" value="Glyco_hydro_88"/>
</dbReference>
<name>A0A1Y2AZQ5_9TREE</name>
<dbReference type="PANTHER" id="PTHR33886:SF8">
    <property type="entry name" value="UNSATURATED RHAMNOGALACTURONAN HYDROLASE (EUROFUNG)"/>
    <property type="match status" value="1"/>
</dbReference>
<dbReference type="InterPro" id="IPR008928">
    <property type="entry name" value="6-hairpin_glycosidase_sf"/>
</dbReference>
<evidence type="ECO:0000313" key="2">
    <source>
        <dbReference type="EMBL" id="ORY28042.1"/>
    </source>
</evidence>
<proteinExistence type="predicted"/>
<dbReference type="Pfam" id="PF07470">
    <property type="entry name" value="Glyco_hydro_88"/>
    <property type="match status" value="1"/>
</dbReference>
<dbReference type="PANTHER" id="PTHR33886">
    <property type="entry name" value="UNSATURATED RHAMNOGALACTURONAN HYDROLASE (EUROFUNG)"/>
    <property type="match status" value="1"/>
</dbReference>